<protein>
    <recommendedName>
        <fullName evidence="24">Receptor kinase-like protein Xa21</fullName>
        <ecNumber evidence="4">2.7.11.1</ecNumber>
    </recommendedName>
</protein>
<evidence type="ECO:0000256" key="14">
    <source>
        <dbReference type="ARBA" id="ARBA00022777"/>
    </source>
</evidence>
<evidence type="ECO:0000256" key="17">
    <source>
        <dbReference type="ARBA" id="ARBA00023136"/>
    </source>
</evidence>
<dbReference type="Pfam" id="PF23598">
    <property type="entry name" value="LRR_14"/>
    <property type="match status" value="1"/>
</dbReference>
<keyword evidence="8" id="KW-0433">Leucine-rich repeat</keyword>
<evidence type="ECO:0000256" key="20">
    <source>
        <dbReference type="ARBA" id="ARBA00047899"/>
    </source>
</evidence>
<keyword evidence="17 26" id="KW-0472">Membrane</keyword>
<dbReference type="Gene3D" id="3.30.200.20">
    <property type="entry name" value="Phosphorylase Kinase, domain 1"/>
    <property type="match status" value="1"/>
</dbReference>
<keyword evidence="14" id="KW-0418">Kinase</keyword>
<dbReference type="GO" id="GO:0005789">
    <property type="term" value="C:endoplasmic reticulum membrane"/>
    <property type="evidence" value="ECO:0007669"/>
    <property type="project" value="UniProtKB-SubCell"/>
</dbReference>
<dbReference type="SUPFAM" id="SSF56112">
    <property type="entry name" value="Protein kinase-like (PK-like)"/>
    <property type="match status" value="1"/>
</dbReference>
<evidence type="ECO:0000256" key="23">
    <source>
        <dbReference type="ARBA" id="ARBA00056628"/>
    </source>
</evidence>
<evidence type="ECO:0000256" key="24">
    <source>
        <dbReference type="ARBA" id="ARBA00072040"/>
    </source>
</evidence>
<evidence type="ECO:0000256" key="3">
    <source>
        <dbReference type="ARBA" id="ARBA00008684"/>
    </source>
</evidence>
<keyword evidence="30" id="KW-1185">Reference proteome</keyword>
<dbReference type="GO" id="GO:0005524">
    <property type="term" value="F:ATP binding"/>
    <property type="evidence" value="ECO:0007669"/>
    <property type="project" value="UniProtKB-UniRule"/>
</dbReference>
<dbReference type="GO" id="GO:0005886">
    <property type="term" value="C:plasma membrane"/>
    <property type="evidence" value="ECO:0007669"/>
    <property type="project" value="UniProtKB-SubCell"/>
</dbReference>
<evidence type="ECO:0000256" key="19">
    <source>
        <dbReference type="ARBA" id="ARBA00023180"/>
    </source>
</evidence>
<dbReference type="EC" id="2.7.11.1" evidence="4"/>
<keyword evidence="12" id="KW-0677">Repeat</keyword>
<dbReference type="GO" id="GO:0009791">
    <property type="term" value="P:post-embryonic development"/>
    <property type="evidence" value="ECO:0007669"/>
    <property type="project" value="UniProtKB-ARBA"/>
</dbReference>
<dbReference type="InterPro" id="IPR008271">
    <property type="entry name" value="Ser/Thr_kinase_AS"/>
</dbReference>
<evidence type="ECO:0000256" key="27">
    <source>
        <dbReference type="SAM" id="SignalP"/>
    </source>
</evidence>
<evidence type="ECO:0000256" key="13">
    <source>
        <dbReference type="ARBA" id="ARBA00022741"/>
    </source>
</evidence>
<dbReference type="InterPro" id="IPR000719">
    <property type="entry name" value="Prot_kinase_dom"/>
</dbReference>
<dbReference type="Pfam" id="PF13855">
    <property type="entry name" value="LRR_8"/>
    <property type="match status" value="2"/>
</dbReference>
<evidence type="ECO:0000256" key="9">
    <source>
        <dbReference type="ARBA" id="ARBA00022679"/>
    </source>
</evidence>
<comment type="catalytic activity">
    <reaction evidence="21">
        <text>L-seryl-[protein] + ATP = O-phospho-L-seryl-[protein] + ADP + H(+)</text>
        <dbReference type="Rhea" id="RHEA:17989"/>
        <dbReference type="Rhea" id="RHEA-COMP:9863"/>
        <dbReference type="Rhea" id="RHEA-COMP:11604"/>
        <dbReference type="ChEBI" id="CHEBI:15378"/>
        <dbReference type="ChEBI" id="CHEBI:29999"/>
        <dbReference type="ChEBI" id="CHEBI:30616"/>
        <dbReference type="ChEBI" id="CHEBI:83421"/>
        <dbReference type="ChEBI" id="CHEBI:456216"/>
        <dbReference type="EC" id="2.7.11.1"/>
    </reaction>
</comment>
<evidence type="ECO:0000256" key="12">
    <source>
        <dbReference type="ARBA" id="ARBA00022737"/>
    </source>
</evidence>
<evidence type="ECO:0000256" key="11">
    <source>
        <dbReference type="ARBA" id="ARBA00022729"/>
    </source>
</evidence>
<keyword evidence="19" id="KW-0325">Glycoprotein</keyword>
<dbReference type="AlphaFoldDB" id="A0A8T0V5Y8"/>
<evidence type="ECO:0000256" key="6">
    <source>
        <dbReference type="ARBA" id="ARBA00022527"/>
    </source>
</evidence>
<dbReference type="InterPro" id="IPR013210">
    <property type="entry name" value="LRR_N_plant-typ"/>
</dbReference>
<keyword evidence="6" id="KW-0723">Serine/threonine-protein kinase</keyword>
<dbReference type="Proteomes" id="UP000823388">
    <property type="component" value="Chromosome 3K"/>
</dbReference>
<dbReference type="Gene3D" id="3.80.10.10">
    <property type="entry name" value="Ribonuclease Inhibitor"/>
    <property type="match status" value="5"/>
</dbReference>
<keyword evidence="10 26" id="KW-0812">Transmembrane</keyword>
<dbReference type="Gene3D" id="1.10.510.10">
    <property type="entry name" value="Transferase(Phosphotransferase) domain 1"/>
    <property type="match status" value="1"/>
</dbReference>
<keyword evidence="15 25" id="KW-0067">ATP-binding</keyword>
<evidence type="ECO:0000256" key="25">
    <source>
        <dbReference type="PROSITE-ProRule" id="PRU10141"/>
    </source>
</evidence>
<feature type="binding site" evidence="25">
    <location>
        <position position="864"/>
    </location>
    <ligand>
        <name>ATP</name>
        <dbReference type="ChEBI" id="CHEBI:30616"/>
    </ligand>
</feature>
<dbReference type="InterPro" id="IPR032675">
    <property type="entry name" value="LRR_dom_sf"/>
</dbReference>
<dbReference type="InterPro" id="IPR003591">
    <property type="entry name" value="Leu-rich_rpt_typical-subtyp"/>
</dbReference>
<dbReference type="FunFam" id="3.30.200.20:FF:000432">
    <property type="entry name" value="LRR receptor-like serine/threonine-protein kinase EFR"/>
    <property type="match status" value="1"/>
</dbReference>
<keyword evidence="13 25" id="KW-0547">Nucleotide-binding</keyword>
<dbReference type="PROSITE" id="PS50011">
    <property type="entry name" value="PROTEIN_KINASE_DOM"/>
    <property type="match status" value="1"/>
</dbReference>
<feature type="transmembrane region" description="Helical" evidence="26">
    <location>
        <begin position="773"/>
        <end position="798"/>
    </location>
</feature>
<dbReference type="FunFam" id="3.80.10.10:FF:000233">
    <property type="entry name" value="Leucine-rich repeat receptor-like protein kinase TDR"/>
    <property type="match status" value="1"/>
</dbReference>
<evidence type="ECO:0000256" key="15">
    <source>
        <dbReference type="ARBA" id="ARBA00022840"/>
    </source>
</evidence>
<comment type="caution">
    <text evidence="29">The sequence shown here is derived from an EMBL/GenBank/DDBJ whole genome shotgun (WGS) entry which is preliminary data.</text>
</comment>
<dbReference type="SMART" id="SM00220">
    <property type="entry name" value="S_TKc"/>
    <property type="match status" value="1"/>
</dbReference>
<evidence type="ECO:0000256" key="21">
    <source>
        <dbReference type="ARBA" id="ARBA00048679"/>
    </source>
</evidence>
<evidence type="ECO:0000256" key="1">
    <source>
        <dbReference type="ARBA" id="ARBA00004251"/>
    </source>
</evidence>
<evidence type="ECO:0000256" key="8">
    <source>
        <dbReference type="ARBA" id="ARBA00022614"/>
    </source>
</evidence>
<dbReference type="Pfam" id="PF00069">
    <property type="entry name" value="Pkinase"/>
    <property type="match status" value="1"/>
</dbReference>
<dbReference type="PANTHER" id="PTHR48053:SF151">
    <property type="entry name" value="OS02G0216000 PROTEIN"/>
    <property type="match status" value="1"/>
</dbReference>
<dbReference type="InterPro" id="IPR011009">
    <property type="entry name" value="Kinase-like_dom_sf"/>
</dbReference>
<sequence>MVAAGAESLLFVLPLLSLAASTNSGLIPGVSANNATDHPALLSFKSLISADPSQALESWGNQSTPMCQWRGVICGRRGRRRGRVTVLDLENLGLSGAFSSSVANLTFLRRLQLTGNRLHGAIPSVLGQLQYLKHLDLSGNSLQAAIPPSLSQCRHLENVNLSFNNLQEEIPQELGSLHNLKVLNLGHNKLIGAIPPEFSNLVNLEFLYIGYNKLTGEIPSGIGNLVKLSFFSLSSNQLSGSIPESLGNLSSLTFLTLHTNNLTGSIPPLHNLTSLAKLELGGNDLTGCIPSQLGNLTSLVYVDVQANRLIGGIPESLGNLNLLEIIDLSNNNLTGSIPGSIGNLHLLSEIDLDYNNLEGPLPPSLFNLSNLKILDVENNYYLNGSLPIDMGNSLPNLQFFVIDKNQIHGPIPPSLCNASMLQWIEAAGNLLTGTIPDCLGINLKSLYLLNFGSNQIQATKEEGWGFLAGLTNCSHLKWLSLPHNMLGGEIPSIIGNLSINLRYINMNYNNITGKIPEEIANLVNLYMLTLDGNNLEGTIPNSLGKLKGLTGLYLAGNDLSGPIPPTIGNLTKLSTLHLHVNKLSGSIPSSLIGCPLAELILSENSLAGHIPKELFLISTLSSYLYLQNNVLTGDLPIELGNLKNLATLDFSSNQISGQIPGTLGECQVLQYLNASHNNLQGTIPLSVEQMKGLSTIDLSHNNLSGNIPEFLAKMRGLSALNLSFNNFKGEVPSDGIFSNASSVTVIGNDGLCGGIPQFKLPPCSSHTTKKLSLTLRIVIAISVGSACLCGAFVLFTLFHWNKKTKKNLQTSIVISEYHVRVSYAELSSATDSFSSGNLIGTGSFGSVFKGKIMIKELQVTVAVKVLNLQQHGASQSFAAECETLRCVRHRNLVKILTVCSSVDFRGNDFKAVVFEFLPNGSLERWLHQSVEEDGEYKVLDLVQRLDISIDVASALEYLHQHKPLPIIHCDLKPSNILLDDDMVAHVGDFGLARFYHEDSNDTSEKSSAWARMRGTIGYAAPEYGLGNEVSILGDVYSYGILLLEMFTGRRPTDSKFGDELSLHKYVQMALPERVINIADQQLLSNDGDGKGISNSVKVGDARIVCITSVLQIGISCSNDNPMDRIQIRDALKELQAIRDKFGMSVQG</sequence>
<feature type="chain" id="PRO_5035718589" description="Receptor kinase-like protein Xa21" evidence="27">
    <location>
        <begin position="25"/>
        <end position="1147"/>
    </location>
</feature>
<evidence type="ECO:0000256" key="7">
    <source>
        <dbReference type="ARBA" id="ARBA00022553"/>
    </source>
</evidence>
<feature type="signal peptide" evidence="27">
    <location>
        <begin position="1"/>
        <end position="24"/>
    </location>
</feature>
<dbReference type="SUPFAM" id="SSF52058">
    <property type="entry name" value="L domain-like"/>
    <property type="match status" value="3"/>
</dbReference>
<dbReference type="InterPro" id="IPR055414">
    <property type="entry name" value="LRR_R13L4/SHOC2-like"/>
</dbReference>
<dbReference type="Pfam" id="PF00560">
    <property type="entry name" value="LRR_1"/>
    <property type="match status" value="7"/>
</dbReference>
<evidence type="ECO:0000256" key="22">
    <source>
        <dbReference type="ARBA" id="ARBA00054320"/>
    </source>
</evidence>
<dbReference type="EMBL" id="CM029041">
    <property type="protein sequence ID" value="KAG2630650.1"/>
    <property type="molecule type" value="Genomic_DNA"/>
</dbReference>
<name>A0A8T0V5Y8_PANVG</name>
<keyword evidence="18" id="KW-0675">Receptor</keyword>
<dbReference type="SMART" id="SM00369">
    <property type="entry name" value="LRR_TYP"/>
    <property type="match status" value="12"/>
</dbReference>
<dbReference type="OrthoDB" id="645705at2759"/>
<keyword evidence="9" id="KW-0808">Transferase</keyword>
<comment type="function">
    <text evidence="22">Receptor kinase that detects X.oryzae pv. oryzae protein Ax21 to promote innate immunity. Following X.oryzae pv. oryzae protein Ax21 detection, undergoes cleavage, releasing the processed protein kinase Xa21 chain.</text>
</comment>
<evidence type="ECO:0000256" key="10">
    <source>
        <dbReference type="ARBA" id="ARBA00022692"/>
    </source>
</evidence>
<reference evidence="29" key="1">
    <citation type="submission" date="2020-05" db="EMBL/GenBank/DDBJ databases">
        <title>WGS assembly of Panicum virgatum.</title>
        <authorList>
            <person name="Lovell J.T."/>
            <person name="Jenkins J."/>
            <person name="Shu S."/>
            <person name="Juenger T.E."/>
            <person name="Schmutz J."/>
        </authorList>
    </citation>
    <scope>NUCLEOTIDE SEQUENCE</scope>
    <source>
        <strain evidence="29">AP13</strain>
    </source>
</reference>
<feature type="domain" description="Protein kinase" evidence="28">
    <location>
        <begin position="833"/>
        <end position="1137"/>
    </location>
</feature>
<gene>
    <name evidence="29" type="ORF">PVAP13_3KG540200</name>
</gene>
<evidence type="ECO:0000256" key="4">
    <source>
        <dbReference type="ARBA" id="ARBA00012513"/>
    </source>
</evidence>
<evidence type="ECO:0000256" key="26">
    <source>
        <dbReference type="SAM" id="Phobius"/>
    </source>
</evidence>
<dbReference type="PROSITE" id="PS00108">
    <property type="entry name" value="PROTEIN_KINASE_ST"/>
    <property type="match status" value="1"/>
</dbReference>
<keyword evidence="11 27" id="KW-0732">Signal</keyword>
<dbReference type="InterPro" id="IPR001611">
    <property type="entry name" value="Leu-rich_rpt"/>
</dbReference>
<dbReference type="InterPro" id="IPR017441">
    <property type="entry name" value="Protein_kinase_ATP_BS"/>
</dbReference>
<evidence type="ECO:0000256" key="18">
    <source>
        <dbReference type="ARBA" id="ARBA00023170"/>
    </source>
</evidence>
<dbReference type="FunFam" id="1.10.510.10:FF:000358">
    <property type="entry name" value="Putative leucine-rich repeat receptor-like serine/threonine-protein kinase"/>
    <property type="match status" value="1"/>
</dbReference>
<evidence type="ECO:0000259" key="28">
    <source>
        <dbReference type="PROSITE" id="PS50011"/>
    </source>
</evidence>
<dbReference type="GO" id="GO:0004674">
    <property type="term" value="F:protein serine/threonine kinase activity"/>
    <property type="evidence" value="ECO:0007669"/>
    <property type="project" value="UniProtKB-KW"/>
</dbReference>
<dbReference type="SMART" id="SM00365">
    <property type="entry name" value="LRR_SD22"/>
    <property type="match status" value="8"/>
</dbReference>
<dbReference type="FunFam" id="3.80.10.10:FF:000288">
    <property type="entry name" value="LRR receptor-like serine/threonine-protein kinase EFR"/>
    <property type="match status" value="1"/>
</dbReference>
<dbReference type="PANTHER" id="PTHR48053">
    <property type="entry name" value="LEUCINE RICH REPEAT FAMILY PROTEIN, EXPRESSED"/>
    <property type="match status" value="1"/>
</dbReference>
<evidence type="ECO:0000256" key="5">
    <source>
        <dbReference type="ARBA" id="ARBA00022475"/>
    </source>
</evidence>
<comment type="catalytic activity">
    <reaction evidence="20">
        <text>L-threonyl-[protein] + ATP = O-phospho-L-threonyl-[protein] + ADP + H(+)</text>
        <dbReference type="Rhea" id="RHEA:46608"/>
        <dbReference type="Rhea" id="RHEA-COMP:11060"/>
        <dbReference type="Rhea" id="RHEA-COMP:11605"/>
        <dbReference type="ChEBI" id="CHEBI:15378"/>
        <dbReference type="ChEBI" id="CHEBI:30013"/>
        <dbReference type="ChEBI" id="CHEBI:30616"/>
        <dbReference type="ChEBI" id="CHEBI:61977"/>
        <dbReference type="ChEBI" id="CHEBI:456216"/>
        <dbReference type="EC" id="2.7.11.1"/>
    </reaction>
</comment>
<keyword evidence="5" id="KW-1003">Cell membrane</keyword>
<dbReference type="InterPro" id="IPR051716">
    <property type="entry name" value="Plant_RL_S/T_kinase"/>
</dbReference>
<dbReference type="PROSITE" id="PS51450">
    <property type="entry name" value="LRR"/>
    <property type="match status" value="1"/>
</dbReference>
<evidence type="ECO:0000256" key="16">
    <source>
        <dbReference type="ARBA" id="ARBA00022989"/>
    </source>
</evidence>
<evidence type="ECO:0000313" key="30">
    <source>
        <dbReference type="Proteomes" id="UP000823388"/>
    </source>
</evidence>
<dbReference type="Pfam" id="PF08263">
    <property type="entry name" value="LRRNT_2"/>
    <property type="match status" value="1"/>
</dbReference>
<dbReference type="FunFam" id="3.80.10.10:FF:000275">
    <property type="entry name" value="Leucine-rich repeat receptor-like protein kinase"/>
    <property type="match status" value="1"/>
</dbReference>
<evidence type="ECO:0000313" key="29">
    <source>
        <dbReference type="EMBL" id="KAG2630650.1"/>
    </source>
</evidence>
<comment type="similarity">
    <text evidence="3">Belongs to the protein kinase superfamily. Ser/Thr protein kinase family.</text>
</comment>
<organism evidence="29 30">
    <name type="scientific">Panicum virgatum</name>
    <name type="common">Blackwell switchgrass</name>
    <dbReference type="NCBI Taxonomy" id="38727"/>
    <lineage>
        <taxon>Eukaryota</taxon>
        <taxon>Viridiplantae</taxon>
        <taxon>Streptophyta</taxon>
        <taxon>Embryophyta</taxon>
        <taxon>Tracheophyta</taxon>
        <taxon>Spermatophyta</taxon>
        <taxon>Magnoliopsida</taxon>
        <taxon>Liliopsida</taxon>
        <taxon>Poales</taxon>
        <taxon>Poaceae</taxon>
        <taxon>PACMAD clade</taxon>
        <taxon>Panicoideae</taxon>
        <taxon>Panicodae</taxon>
        <taxon>Paniceae</taxon>
        <taxon>Panicinae</taxon>
        <taxon>Panicum</taxon>
        <taxon>Panicum sect. Hiantes</taxon>
    </lineage>
</organism>
<keyword evidence="7" id="KW-0597">Phosphoprotein</keyword>
<proteinExistence type="inferred from homology"/>
<keyword evidence="16 26" id="KW-1133">Transmembrane helix</keyword>
<comment type="function">
    <text evidence="23">The processed protein kinase Xa21 chain released by protein cleavage after X.oryzae pv. oryzae protein Ax21 detection translocates into the nucleus where it can bind and regulate WRKY62, a transcription factor. Confers resistance to the bacterial pathogen X.oryzae pv. oryzae (Xoo).</text>
</comment>
<accession>A0A8T0V5Y8</accession>
<comment type="subcellular location">
    <subcellularLocation>
        <location evidence="1">Cell membrane</location>
        <topology evidence="1">Single-pass type I membrane protein</topology>
    </subcellularLocation>
    <subcellularLocation>
        <location evidence="2">Endoplasmic reticulum membrane</location>
        <topology evidence="2">Single-pass membrane protein</topology>
    </subcellularLocation>
</comment>
<evidence type="ECO:0000256" key="2">
    <source>
        <dbReference type="ARBA" id="ARBA00004389"/>
    </source>
</evidence>
<dbReference type="PROSITE" id="PS00107">
    <property type="entry name" value="PROTEIN_KINASE_ATP"/>
    <property type="match status" value="1"/>
</dbReference>